<evidence type="ECO:0000259" key="2">
    <source>
        <dbReference type="Pfam" id="PF17032"/>
    </source>
</evidence>
<keyword evidence="1" id="KW-1133">Transmembrane helix</keyword>
<dbReference type="Proteomes" id="UP000296862">
    <property type="component" value="Chromosome"/>
</dbReference>
<evidence type="ECO:0000313" key="3">
    <source>
        <dbReference type="EMBL" id="QBZ98488.1"/>
    </source>
</evidence>
<dbReference type="Pfam" id="PF17032">
    <property type="entry name" value="Zn_ribbon_15"/>
    <property type="match status" value="1"/>
</dbReference>
<protein>
    <recommendedName>
        <fullName evidence="2">Zinc-ribbon 15 domain-containing protein</fullName>
    </recommendedName>
</protein>
<evidence type="ECO:0000256" key="1">
    <source>
        <dbReference type="SAM" id="Phobius"/>
    </source>
</evidence>
<proteinExistence type="predicted"/>
<keyword evidence="4" id="KW-1185">Reference proteome</keyword>
<keyword evidence="1" id="KW-0812">Transmembrane</keyword>
<feature type="transmembrane region" description="Helical" evidence="1">
    <location>
        <begin position="75"/>
        <end position="94"/>
    </location>
</feature>
<organism evidence="3 4">
    <name type="scientific">Flavobacterium sangjuense</name>
    <dbReference type="NCBI Taxonomy" id="2518177"/>
    <lineage>
        <taxon>Bacteria</taxon>
        <taxon>Pseudomonadati</taxon>
        <taxon>Bacteroidota</taxon>
        <taxon>Flavobacteriia</taxon>
        <taxon>Flavobacteriales</taxon>
        <taxon>Flavobacteriaceae</taxon>
        <taxon>Flavobacterium</taxon>
    </lineage>
</organism>
<dbReference type="EMBL" id="CP038810">
    <property type="protein sequence ID" value="QBZ98488.1"/>
    <property type="molecule type" value="Genomic_DNA"/>
</dbReference>
<evidence type="ECO:0000313" key="4">
    <source>
        <dbReference type="Proteomes" id="UP000296862"/>
    </source>
</evidence>
<accession>A0A4P7PU49</accession>
<feature type="domain" description="Zinc-ribbon 15" evidence="2">
    <location>
        <begin position="5"/>
        <end position="54"/>
    </location>
</feature>
<reference evidence="3 4" key="1">
    <citation type="submission" date="2019-04" db="EMBL/GenBank/DDBJ databases">
        <title>Flavobacterium sp. GS03.</title>
        <authorList>
            <person name="Kim H."/>
        </authorList>
    </citation>
    <scope>NUCLEOTIDE SEQUENCE [LARGE SCALE GENOMIC DNA]</scope>
    <source>
        <strain evidence="3 4">GS03</strain>
    </source>
</reference>
<dbReference type="InterPro" id="IPR031493">
    <property type="entry name" value="Zinc_ribbon_15"/>
</dbReference>
<keyword evidence="1" id="KW-0472">Membrane</keyword>
<gene>
    <name evidence="3" type="ORF">GS03_01996</name>
</gene>
<name>A0A4P7PU49_9FLAO</name>
<sequence>MLTNIHCDYCEEESDMEYNFLQKYFHLYFIPVIPLKKKTTVGCENCGYLYEDKEFTKAIDTKLNRVKDRYPIRTPIWAFSGLIIITLFFCWAFWQSGRHDVVEGDYINNPKKGDVYFLNFTSGNYTTLRIDKVDKTNVYYTLNDTSVYKYTKVFSITNDKYYTNKKGIYTRQKIQDLYKKDSIISITRK</sequence>
<dbReference type="AlphaFoldDB" id="A0A4P7PU49"/>
<dbReference type="KEGG" id="fsn:GS03_01996"/>